<evidence type="ECO:0000313" key="1">
    <source>
        <dbReference type="EMBL" id="KAH7839556.1"/>
    </source>
</evidence>
<dbReference type="Proteomes" id="UP000828048">
    <property type="component" value="Chromosome 10"/>
</dbReference>
<name>A0ACB7XFQ8_9ERIC</name>
<comment type="caution">
    <text evidence="1">The sequence shown here is derived from an EMBL/GenBank/DDBJ whole genome shotgun (WGS) entry which is preliminary data.</text>
</comment>
<dbReference type="EMBL" id="CM037160">
    <property type="protein sequence ID" value="KAH7839556.1"/>
    <property type="molecule type" value="Genomic_DNA"/>
</dbReference>
<gene>
    <name evidence="1" type="ORF">Vadar_005713</name>
</gene>
<protein>
    <submittedName>
        <fullName evidence="1">Uncharacterized protein</fullName>
    </submittedName>
</protein>
<proteinExistence type="predicted"/>
<evidence type="ECO:0000313" key="2">
    <source>
        <dbReference type="Proteomes" id="UP000828048"/>
    </source>
</evidence>
<sequence>MEAEPPSLNDFSDQLLLHILSFLPTLDAVRTASVCRKWQTLLPSLSSLNFDFSLFPPANSPSATRRLFADSVDRSHPAIAATQRRADDFVEKTSGSVEEREEFPEDFGTYLRKKLNWSRLEYDGGDSRVSGWVFWNREDDRPKTLPVSDFGTNFFFLILSFSTSSVSDWYDKSFLHNLCDVFQELDLQSSDVPKHYEIKYKDEDKEAFATAFHELTLVLESVYEIHKLPLALTWVPCTACDTSLPVHSSNGAEYLQSFKANDNHLVESLIASTGYHLRKGHVAEMVLGSTSMLYCSDVTQFNIAEYPLVPFARQFKLSGCFTVCLRSSYTGEYVYMLEFFLPASSKDNENTLTQVSTILGTMKENSRTFKLASGKELGEVLSVEIFDFHNGQRHQYPQMIQASLEHLKNGDEEMDVIHAEQDDTVAAISKGGTTTQERERKKSGVRFDISLEDVLRFSALRSKDAAKRLKVSESTLKRVCRKYGIYRWPPRDLNKEEVFPSALPNDSPEEMEVDATKYGPHDVRTESTYPSWPSSSHLENENLVTIENLQQHFGHRREDVARSLGVSVSTMKRICRQHGIKRWPYRQNGGAMKQLDSDQPPMDEVNNGRSSIGAEHSKLDVTFSEERNIITQERKKGKTGVKIEIPQEVVLQYSNLRLDDAARKLKVSSSTLKRVCRHYGIHRWPPRNIDIDDVGAPQPSHVEHQDGSSQLTPAMPSNQAPLHEEGILQLTLDRPSNQVLDGVAHEKPHDTALQDTKTVMIKAKYVNGFTIKFQLPLRSRLEELHRQVGKRLNLKPEAYDIKYEDDDVWITKIYTSHQLMILPVLITMADQSHSMDIEVSNIDISMRMMGLANEDLLCLDTPQQSHVIPR</sequence>
<keyword evidence="2" id="KW-1185">Reference proteome</keyword>
<accession>A0ACB7XFQ8</accession>
<organism evidence="1 2">
    <name type="scientific">Vaccinium darrowii</name>
    <dbReference type="NCBI Taxonomy" id="229202"/>
    <lineage>
        <taxon>Eukaryota</taxon>
        <taxon>Viridiplantae</taxon>
        <taxon>Streptophyta</taxon>
        <taxon>Embryophyta</taxon>
        <taxon>Tracheophyta</taxon>
        <taxon>Spermatophyta</taxon>
        <taxon>Magnoliopsida</taxon>
        <taxon>eudicotyledons</taxon>
        <taxon>Gunneridae</taxon>
        <taxon>Pentapetalae</taxon>
        <taxon>asterids</taxon>
        <taxon>Ericales</taxon>
        <taxon>Ericaceae</taxon>
        <taxon>Vaccinioideae</taxon>
        <taxon>Vaccinieae</taxon>
        <taxon>Vaccinium</taxon>
    </lineage>
</organism>
<reference evidence="1 2" key="1">
    <citation type="journal article" date="2021" name="Hortic Res">
        <title>High-quality reference genome and annotation aids understanding of berry development for evergreen blueberry (Vaccinium darrowii).</title>
        <authorList>
            <person name="Yu J."/>
            <person name="Hulse-Kemp A.M."/>
            <person name="Babiker E."/>
            <person name="Staton M."/>
        </authorList>
    </citation>
    <scope>NUCLEOTIDE SEQUENCE [LARGE SCALE GENOMIC DNA]</scope>
    <source>
        <strain evidence="2">cv. NJ 8807/NJ 8810</strain>
        <tissue evidence="1">Young leaf</tissue>
    </source>
</reference>